<keyword evidence="8" id="KW-1185">Reference proteome</keyword>
<dbReference type="PANTHER" id="PTHR31541">
    <property type="entry name" value="B3 DOMAIN PLANT PROTEIN-RELATED"/>
    <property type="match status" value="1"/>
</dbReference>
<dbReference type="InterPro" id="IPR005508">
    <property type="entry name" value="At2g31720-like"/>
</dbReference>
<dbReference type="InterPro" id="IPR015300">
    <property type="entry name" value="DNA-bd_pseudobarrel_sf"/>
</dbReference>
<feature type="region of interest" description="Disordered" evidence="6">
    <location>
        <begin position="165"/>
        <end position="208"/>
    </location>
</feature>
<evidence type="ECO:0000256" key="4">
    <source>
        <dbReference type="ARBA" id="ARBA00023163"/>
    </source>
</evidence>
<name>A0A7J0F9B2_9ERIC</name>
<organism evidence="7 8">
    <name type="scientific">Actinidia rufa</name>
    <dbReference type="NCBI Taxonomy" id="165716"/>
    <lineage>
        <taxon>Eukaryota</taxon>
        <taxon>Viridiplantae</taxon>
        <taxon>Streptophyta</taxon>
        <taxon>Embryophyta</taxon>
        <taxon>Tracheophyta</taxon>
        <taxon>Spermatophyta</taxon>
        <taxon>Magnoliopsida</taxon>
        <taxon>eudicotyledons</taxon>
        <taxon>Gunneridae</taxon>
        <taxon>Pentapetalae</taxon>
        <taxon>asterids</taxon>
        <taxon>Ericales</taxon>
        <taxon>Actinidiaceae</taxon>
        <taxon>Actinidia</taxon>
    </lineage>
</organism>
<keyword evidence="5" id="KW-0539">Nucleus</keyword>
<proteinExistence type="predicted"/>
<evidence type="ECO:0000313" key="7">
    <source>
        <dbReference type="EMBL" id="GFY95265.1"/>
    </source>
</evidence>
<gene>
    <name evidence="7" type="ORF">Acr_10g0006500</name>
</gene>
<dbReference type="PANTHER" id="PTHR31541:SF25">
    <property type="entry name" value="GAMMA-GLIADIN B"/>
    <property type="match status" value="1"/>
</dbReference>
<dbReference type="GO" id="GO:0003677">
    <property type="term" value="F:DNA binding"/>
    <property type="evidence" value="ECO:0007669"/>
    <property type="project" value="UniProtKB-KW"/>
</dbReference>
<dbReference type="OrthoDB" id="1935604at2759"/>
<dbReference type="Pfam" id="PF03754">
    <property type="entry name" value="At2g31720-like"/>
    <property type="match status" value="1"/>
</dbReference>
<keyword evidence="3" id="KW-0238">DNA-binding</keyword>
<dbReference type="GO" id="GO:0005634">
    <property type="term" value="C:nucleus"/>
    <property type="evidence" value="ECO:0007669"/>
    <property type="project" value="UniProtKB-SubCell"/>
</dbReference>
<evidence type="ECO:0000256" key="2">
    <source>
        <dbReference type="ARBA" id="ARBA00023015"/>
    </source>
</evidence>
<protein>
    <recommendedName>
        <fullName evidence="9">B3 domain-containing protein</fullName>
    </recommendedName>
</protein>
<evidence type="ECO:0008006" key="9">
    <source>
        <dbReference type="Google" id="ProtNLM"/>
    </source>
</evidence>
<keyword evidence="2" id="KW-0805">Transcription regulation</keyword>
<dbReference type="Gene3D" id="2.40.330.10">
    <property type="entry name" value="DNA-binding pseudobarrel domain"/>
    <property type="match status" value="1"/>
</dbReference>
<dbReference type="EMBL" id="BJWL01000010">
    <property type="protein sequence ID" value="GFY95265.1"/>
    <property type="molecule type" value="Genomic_DNA"/>
</dbReference>
<comment type="caution">
    <text evidence="7">The sequence shown here is derived from an EMBL/GenBank/DDBJ whole genome shotgun (WGS) entry which is preliminary data.</text>
</comment>
<evidence type="ECO:0000256" key="6">
    <source>
        <dbReference type="SAM" id="MobiDB-lite"/>
    </source>
</evidence>
<evidence type="ECO:0000256" key="1">
    <source>
        <dbReference type="ARBA" id="ARBA00004123"/>
    </source>
</evidence>
<reference evidence="7 8" key="1">
    <citation type="submission" date="2019-07" db="EMBL/GenBank/DDBJ databases">
        <title>De Novo Assembly of kiwifruit Actinidia rufa.</title>
        <authorList>
            <person name="Sugita-Konishi S."/>
            <person name="Sato K."/>
            <person name="Mori E."/>
            <person name="Abe Y."/>
            <person name="Kisaki G."/>
            <person name="Hamano K."/>
            <person name="Suezawa K."/>
            <person name="Otani M."/>
            <person name="Fukuda T."/>
            <person name="Manabe T."/>
            <person name="Gomi K."/>
            <person name="Tabuchi M."/>
            <person name="Akimitsu K."/>
            <person name="Kataoka I."/>
        </authorList>
    </citation>
    <scope>NUCLEOTIDE SEQUENCE [LARGE SCALE GENOMIC DNA]</scope>
    <source>
        <strain evidence="8">cv. Fuchu</strain>
    </source>
</reference>
<dbReference type="AlphaFoldDB" id="A0A7J0F9B2"/>
<evidence type="ECO:0000256" key="3">
    <source>
        <dbReference type="ARBA" id="ARBA00023125"/>
    </source>
</evidence>
<dbReference type="SUPFAM" id="SSF101936">
    <property type="entry name" value="DNA-binding pseudobarrel domain"/>
    <property type="match status" value="1"/>
</dbReference>
<accession>A0A7J0F9B2</accession>
<dbReference type="Proteomes" id="UP000585474">
    <property type="component" value="Unassembled WGS sequence"/>
</dbReference>
<keyword evidence="4" id="KW-0804">Transcription</keyword>
<sequence length="208" mass="23500">MREEMSMTIQRGNEYGDPVPMLGIPRQPPPTLPQQFKDRIRELNGTDVKLVIEKGLSRTDMKDNENRLAMLLLQVRLEFLTDEENLFLRDMRRWEMRKKKGKSSYSYVFIGEWNKVRYRNKLKEGMIVQVWLFRREDGGLGFALVIVGEDSISSRCRSSAGLSGLSNDNRIGASPNGLSSGRGSSAGRSSLGGESGDMAEQSSEWSPF</sequence>
<feature type="compositionally biased region" description="Low complexity" evidence="6">
    <location>
        <begin position="177"/>
        <end position="192"/>
    </location>
</feature>
<evidence type="ECO:0000256" key="5">
    <source>
        <dbReference type="ARBA" id="ARBA00023242"/>
    </source>
</evidence>
<comment type="subcellular location">
    <subcellularLocation>
        <location evidence="1">Nucleus</location>
    </subcellularLocation>
</comment>
<evidence type="ECO:0000313" key="8">
    <source>
        <dbReference type="Proteomes" id="UP000585474"/>
    </source>
</evidence>